<gene>
    <name evidence="2" type="ORF">BDY17DRAFT_292979</name>
</gene>
<name>A0A6A6PYP6_9PEZI</name>
<feature type="region of interest" description="Disordered" evidence="1">
    <location>
        <begin position="34"/>
        <end position="54"/>
    </location>
</feature>
<dbReference type="AlphaFoldDB" id="A0A6A6PYP6"/>
<dbReference type="Proteomes" id="UP000799767">
    <property type="component" value="Unassembled WGS sequence"/>
</dbReference>
<keyword evidence="3" id="KW-1185">Reference proteome</keyword>
<accession>A0A6A6PYP6</accession>
<evidence type="ECO:0000313" key="2">
    <source>
        <dbReference type="EMBL" id="KAF2485125.1"/>
    </source>
</evidence>
<protein>
    <submittedName>
        <fullName evidence="2">Uncharacterized protein</fullName>
    </submittedName>
</protein>
<reference evidence="2" key="1">
    <citation type="journal article" date="2020" name="Stud. Mycol.">
        <title>101 Dothideomycetes genomes: a test case for predicting lifestyles and emergence of pathogens.</title>
        <authorList>
            <person name="Haridas S."/>
            <person name="Albert R."/>
            <person name="Binder M."/>
            <person name="Bloem J."/>
            <person name="Labutti K."/>
            <person name="Salamov A."/>
            <person name="Andreopoulos B."/>
            <person name="Baker S."/>
            <person name="Barry K."/>
            <person name="Bills G."/>
            <person name="Bluhm B."/>
            <person name="Cannon C."/>
            <person name="Castanera R."/>
            <person name="Culley D."/>
            <person name="Daum C."/>
            <person name="Ezra D."/>
            <person name="Gonzalez J."/>
            <person name="Henrissat B."/>
            <person name="Kuo A."/>
            <person name="Liang C."/>
            <person name="Lipzen A."/>
            <person name="Lutzoni F."/>
            <person name="Magnuson J."/>
            <person name="Mondo S."/>
            <person name="Nolan M."/>
            <person name="Ohm R."/>
            <person name="Pangilinan J."/>
            <person name="Park H.-J."/>
            <person name="Ramirez L."/>
            <person name="Alfaro M."/>
            <person name="Sun H."/>
            <person name="Tritt A."/>
            <person name="Yoshinaga Y."/>
            <person name="Zwiers L.-H."/>
            <person name="Turgeon B."/>
            <person name="Goodwin S."/>
            <person name="Spatafora J."/>
            <person name="Crous P."/>
            <person name="Grigoriev I."/>
        </authorList>
    </citation>
    <scope>NUCLEOTIDE SEQUENCE</scope>
    <source>
        <strain evidence="2">CBS 113389</strain>
    </source>
</reference>
<proteinExistence type="predicted"/>
<dbReference type="GeneID" id="54473917"/>
<organism evidence="2 3">
    <name type="scientific">Neohortaea acidophila</name>
    <dbReference type="NCBI Taxonomy" id="245834"/>
    <lineage>
        <taxon>Eukaryota</taxon>
        <taxon>Fungi</taxon>
        <taxon>Dikarya</taxon>
        <taxon>Ascomycota</taxon>
        <taxon>Pezizomycotina</taxon>
        <taxon>Dothideomycetes</taxon>
        <taxon>Dothideomycetidae</taxon>
        <taxon>Mycosphaerellales</taxon>
        <taxon>Teratosphaeriaceae</taxon>
        <taxon>Neohortaea</taxon>
    </lineage>
</organism>
<dbReference type="EMBL" id="MU001633">
    <property type="protein sequence ID" value="KAF2485125.1"/>
    <property type="molecule type" value="Genomic_DNA"/>
</dbReference>
<evidence type="ECO:0000256" key="1">
    <source>
        <dbReference type="SAM" id="MobiDB-lite"/>
    </source>
</evidence>
<sequence length="214" mass="24080">MSGAQSHYAECSALYHQLRDLVINVDQFIENMSAQSDDGMDEEQMGIPDSPARMPDKYREVRAWVMGLPEVKRALAIGSATADEAYKMTVEMEADRMRLDWEGSEVTEDGPDPVHDNVDPASEYGQALARASRAAERGQLQRPAPTIDPARALDAYVDPEPLRAWDGDDEYDGIPWAQHIQPFAAGEQDNPQVDEMRSSDRLLNSMRRRWNISE</sequence>
<dbReference type="RefSeq" id="XP_033591694.1">
    <property type="nucleotide sequence ID" value="XM_033732915.1"/>
</dbReference>
<evidence type="ECO:0000313" key="3">
    <source>
        <dbReference type="Proteomes" id="UP000799767"/>
    </source>
</evidence>